<proteinExistence type="predicted"/>
<dbReference type="SUPFAM" id="SSF52540">
    <property type="entry name" value="P-loop containing nucleoside triphosphate hydrolases"/>
    <property type="match status" value="2"/>
</dbReference>
<accession>A0A1G9GNS4</accession>
<protein>
    <recommendedName>
        <fullName evidence="5">AAA domain-containing protein</fullName>
    </recommendedName>
</protein>
<name>A0A1G9GNS4_9BACL</name>
<dbReference type="RefSeq" id="WP_062523984.1">
    <property type="nucleotide sequence ID" value="NZ_CP048429.1"/>
</dbReference>
<reference evidence="1 3" key="1">
    <citation type="submission" date="2015-08" db="EMBL/GenBank/DDBJ databases">
        <title>Genome of Paenibacillus jilunlii.</title>
        <authorList>
            <person name="Sant'Anna F.H."/>
            <person name="Ambrosini A."/>
            <person name="Souza R."/>
            <person name="Bach E."/>
            <person name="Fernandes G."/>
            <person name="Balsanelli E."/>
            <person name="Baura V.A."/>
            <person name="Pedrosa F.O."/>
            <person name="Souza E.M."/>
            <person name="Passaglia L."/>
        </authorList>
    </citation>
    <scope>NUCLEOTIDE SEQUENCE [LARGE SCALE GENOMIC DNA]</scope>
    <source>
        <strain evidence="1 3">DSM 23019</strain>
    </source>
</reference>
<reference evidence="2 4" key="2">
    <citation type="submission" date="2016-10" db="EMBL/GenBank/DDBJ databases">
        <authorList>
            <person name="de Groot N.N."/>
        </authorList>
    </citation>
    <scope>NUCLEOTIDE SEQUENCE [LARGE SCALE GENOMIC DNA]</scope>
    <source>
        <strain evidence="2 4">CGMCC 1.10239</strain>
    </source>
</reference>
<sequence>MKPKLVLIEGLPGFGKTTTAQLVHEVLTEMNLTSQLFLEGDLDHPADYEGVARFRKNEFAELLSAFEQYRDLLSNRVVKQDDNYFLAYRKLKAEYGASFPDELLHASFNNDVYELPLDQNRKLITERWKKFADSALKGSDTFVFDCCFIQNPVTIGMIKYGAQKEDVRSYVAELAAIAERLNPLLIYVEQNDLDHSFRKAVAERPKEWSEGFIEYYTNHGYGKKHGHAGLEGTLQVLQARRQLEAEIFNGLKIAKKKVNNSSYDLNEYKQVLAGVLSEYFSPANE</sequence>
<evidence type="ECO:0008006" key="5">
    <source>
        <dbReference type="Google" id="ProtNLM"/>
    </source>
</evidence>
<dbReference type="EMBL" id="FNGM01000001">
    <property type="protein sequence ID" value="SDL02350.1"/>
    <property type="molecule type" value="Genomic_DNA"/>
</dbReference>
<organism evidence="2 4">
    <name type="scientific">Paenibacillus jilunlii</name>
    <dbReference type="NCBI Taxonomy" id="682956"/>
    <lineage>
        <taxon>Bacteria</taxon>
        <taxon>Bacillati</taxon>
        <taxon>Bacillota</taxon>
        <taxon>Bacilli</taxon>
        <taxon>Bacillales</taxon>
        <taxon>Paenibacillaceae</taxon>
        <taxon>Paenibacillus</taxon>
    </lineage>
</organism>
<keyword evidence="3" id="KW-1185">Reference proteome</keyword>
<evidence type="ECO:0000313" key="2">
    <source>
        <dbReference type="EMBL" id="SDL02350.1"/>
    </source>
</evidence>
<evidence type="ECO:0000313" key="4">
    <source>
        <dbReference type="Proteomes" id="UP000182783"/>
    </source>
</evidence>
<dbReference type="OrthoDB" id="8211253at2"/>
<dbReference type="EMBL" id="LIPY01000116">
    <property type="protein sequence ID" value="KWX73857.1"/>
    <property type="molecule type" value="Genomic_DNA"/>
</dbReference>
<dbReference type="Gene3D" id="3.40.50.300">
    <property type="entry name" value="P-loop containing nucleotide triphosphate hydrolases"/>
    <property type="match status" value="1"/>
</dbReference>
<dbReference type="AlphaFoldDB" id="A0A1G9GNS4"/>
<dbReference type="NCBIfam" id="NF005250">
    <property type="entry name" value="PRK06761.1"/>
    <property type="match status" value="1"/>
</dbReference>
<dbReference type="Proteomes" id="UP000070252">
    <property type="component" value="Unassembled WGS sequence"/>
</dbReference>
<evidence type="ECO:0000313" key="3">
    <source>
        <dbReference type="Proteomes" id="UP000070252"/>
    </source>
</evidence>
<gene>
    <name evidence="1" type="ORF">AML91_16485</name>
    <name evidence="2" type="ORF">SAMN05216191_101496</name>
</gene>
<evidence type="ECO:0000313" key="1">
    <source>
        <dbReference type="EMBL" id="KWX73857.1"/>
    </source>
</evidence>
<dbReference type="InterPro" id="IPR027417">
    <property type="entry name" value="P-loop_NTPase"/>
</dbReference>
<dbReference type="Proteomes" id="UP000182783">
    <property type="component" value="Unassembled WGS sequence"/>
</dbReference>